<feature type="domain" description="Haem-binding uptake Tiki superfamily ChaN" evidence="1">
    <location>
        <begin position="1"/>
        <end position="110"/>
    </location>
</feature>
<evidence type="ECO:0000313" key="2">
    <source>
        <dbReference type="EMBL" id="CAD9484737.1"/>
    </source>
</evidence>
<dbReference type="InterPro" id="IPR007314">
    <property type="entry name" value="Cofac_haem-bd_dom"/>
</dbReference>
<dbReference type="Gene3D" id="3.40.50.11550">
    <property type="match status" value="1"/>
</dbReference>
<gene>
    <name evidence="2" type="ORF">DSPE1174_LOCUS30614</name>
</gene>
<reference evidence="2" key="1">
    <citation type="submission" date="2021-01" db="EMBL/GenBank/DDBJ databases">
        <authorList>
            <person name="Corre E."/>
            <person name="Pelletier E."/>
            <person name="Niang G."/>
            <person name="Scheremetjew M."/>
            <person name="Finn R."/>
            <person name="Kale V."/>
            <person name="Holt S."/>
            <person name="Cochrane G."/>
            <person name="Meng A."/>
            <person name="Brown T."/>
            <person name="Cohen L."/>
        </authorList>
    </citation>
    <scope>NUCLEOTIDE SEQUENCE</scope>
    <source>
        <strain evidence="2">CCMP1381</strain>
    </source>
</reference>
<organism evidence="2">
    <name type="scientific">Octactis speculum</name>
    <dbReference type="NCBI Taxonomy" id="3111310"/>
    <lineage>
        <taxon>Eukaryota</taxon>
        <taxon>Sar</taxon>
        <taxon>Stramenopiles</taxon>
        <taxon>Ochrophyta</taxon>
        <taxon>Dictyochophyceae</taxon>
        <taxon>Dictyochales</taxon>
        <taxon>Dictyochaceae</taxon>
        <taxon>Octactis</taxon>
    </lineage>
</organism>
<dbReference type="SUPFAM" id="SSF159501">
    <property type="entry name" value="EreA/ChaN-like"/>
    <property type="match status" value="1"/>
</dbReference>
<evidence type="ECO:0000259" key="1">
    <source>
        <dbReference type="Pfam" id="PF04187"/>
    </source>
</evidence>
<accession>A0A7S2HAB5</accession>
<protein>
    <recommendedName>
        <fullName evidence="1">Haem-binding uptake Tiki superfamily ChaN domain-containing protein</fullName>
    </recommendedName>
</protein>
<dbReference type="Pfam" id="PF04187">
    <property type="entry name" value="Cofac_haem_bdg"/>
    <property type="match status" value="1"/>
</dbReference>
<sequence length="111" mass="11986">MVLFGEEHGNPVSHHLENTIYSHLATQRKGGYTLSLEMLTTEQQDKVNLYASGEDCGVSAVDLLGPGGWEVSDYASLLEIARQSESRIIGANAPRRLTSLVAKSGVSALDR</sequence>
<proteinExistence type="predicted"/>
<name>A0A7S2HAB5_9STRA</name>
<dbReference type="EMBL" id="HBGS01058689">
    <property type="protein sequence ID" value="CAD9484737.1"/>
    <property type="molecule type" value="Transcribed_RNA"/>
</dbReference>
<dbReference type="AlphaFoldDB" id="A0A7S2HAB5"/>